<protein>
    <submittedName>
        <fullName evidence="2">Plasmid stabilization system protein</fullName>
    </submittedName>
</protein>
<dbReference type="OrthoDB" id="286584at2"/>
<sequence length="100" mass="11983">MTYRVVYSGPFQRDLECHVDYLLGSSVSIETIEAWYSRLYSRLEGLEVWPRLYPVDERYSEMVGHEVRKINFGDYLMFYCVEESARRVILLAFYHGARQR</sequence>
<dbReference type="AlphaFoldDB" id="A0A518BV93"/>
<dbReference type="RefSeq" id="WP_145445037.1">
    <property type="nucleotide sequence ID" value="NZ_CP036280.1"/>
</dbReference>
<name>A0A518BV93_9BACT</name>
<dbReference type="InterPro" id="IPR007712">
    <property type="entry name" value="RelE/ParE_toxin"/>
</dbReference>
<accession>A0A518BV93</accession>
<evidence type="ECO:0000256" key="1">
    <source>
        <dbReference type="ARBA" id="ARBA00022649"/>
    </source>
</evidence>
<dbReference type="Proteomes" id="UP000320386">
    <property type="component" value="Chromosome"/>
</dbReference>
<dbReference type="InterPro" id="IPR035093">
    <property type="entry name" value="RelE/ParE_toxin_dom_sf"/>
</dbReference>
<reference evidence="2 3" key="1">
    <citation type="submission" date="2019-02" db="EMBL/GenBank/DDBJ databases">
        <title>Deep-cultivation of Planctomycetes and their phenomic and genomic characterization uncovers novel biology.</title>
        <authorList>
            <person name="Wiegand S."/>
            <person name="Jogler M."/>
            <person name="Boedeker C."/>
            <person name="Pinto D."/>
            <person name="Vollmers J."/>
            <person name="Rivas-Marin E."/>
            <person name="Kohn T."/>
            <person name="Peeters S.H."/>
            <person name="Heuer A."/>
            <person name="Rast P."/>
            <person name="Oberbeckmann S."/>
            <person name="Bunk B."/>
            <person name="Jeske O."/>
            <person name="Meyerdierks A."/>
            <person name="Storesund J.E."/>
            <person name="Kallscheuer N."/>
            <person name="Luecker S."/>
            <person name="Lage O.M."/>
            <person name="Pohl T."/>
            <person name="Merkel B.J."/>
            <person name="Hornburger P."/>
            <person name="Mueller R.-W."/>
            <person name="Bruemmer F."/>
            <person name="Labrenz M."/>
            <person name="Spormann A.M."/>
            <person name="Op den Camp H."/>
            <person name="Overmann J."/>
            <person name="Amann R."/>
            <person name="Jetten M.S.M."/>
            <person name="Mascher T."/>
            <person name="Medema M.H."/>
            <person name="Devos D.P."/>
            <person name="Kaster A.-K."/>
            <person name="Ovreas L."/>
            <person name="Rohde M."/>
            <person name="Galperin M.Y."/>
            <person name="Jogler C."/>
        </authorList>
    </citation>
    <scope>NUCLEOTIDE SEQUENCE [LARGE SCALE GENOMIC DNA]</scope>
    <source>
        <strain evidence="2 3">Pan265</strain>
    </source>
</reference>
<organism evidence="2 3">
    <name type="scientific">Mucisphaera calidilacus</name>
    <dbReference type="NCBI Taxonomy" id="2527982"/>
    <lineage>
        <taxon>Bacteria</taxon>
        <taxon>Pseudomonadati</taxon>
        <taxon>Planctomycetota</taxon>
        <taxon>Phycisphaerae</taxon>
        <taxon>Phycisphaerales</taxon>
        <taxon>Phycisphaeraceae</taxon>
        <taxon>Mucisphaera</taxon>
    </lineage>
</organism>
<gene>
    <name evidence="2" type="ORF">Pan265_07400</name>
</gene>
<proteinExistence type="predicted"/>
<dbReference type="Gene3D" id="3.30.2310.20">
    <property type="entry name" value="RelE-like"/>
    <property type="match status" value="1"/>
</dbReference>
<keyword evidence="1" id="KW-1277">Toxin-antitoxin system</keyword>
<dbReference type="EMBL" id="CP036280">
    <property type="protein sequence ID" value="QDU70898.1"/>
    <property type="molecule type" value="Genomic_DNA"/>
</dbReference>
<evidence type="ECO:0000313" key="2">
    <source>
        <dbReference type="EMBL" id="QDU70898.1"/>
    </source>
</evidence>
<evidence type="ECO:0000313" key="3">
    <source>
        <dbReference type="Proteomes" id="UP000320386"/>
    </source>
</evidence>
<keyword evidence="3" id="KW-1185">Reference proteome</keyword>
<dbReference type="Pfam" id="PF05016">
    <property type="entry name" value="ParE_toxin"/>
    <property type="match status" value="1"/>
</dbReference>
<dbReference type="KEGG" id="mcad:Pan265_07400"/>